<evidence type="ECO:0000313" key="3">
    <source>
        <dbReference type="Proteomes" id="UP001081071"/>
    </source>
</evidence>
<reference evidence="2" key="1">
    <citation type="submission" date="2022-12" db="EMBL/GenBank/DDBJ databases">
        <authorList>
            <person name="Krivoruchko A.V."/>
            <person name="Elkin A."/>
        </authorList>
    </citation>
    <scope>NUCLEOTIDE SEQUENCE</scope>
    <source>
        <strain evidence="2">IEGM 1391</strain>
    </source>
</reference>
<protein>
    <recommendedName>
        <fullName evidence="4">ANTAR domain-containing protein</fullName>
    </recommendedName>
</protein>
<feature type="compositionally biased region" description="Basic and acidic residues" evidence="1">
    <location>
        <begin position="8"/>
        <end position="28"/>
    </location>
</feature>
<evidence type="ECO:0008006" key="4">
    <source>
        <dbReference type="Google" id="ProtNLM"/>
    </source>
</evidence>
<sequence length="97" mass="10287">MGSTGDRVAARERGWQKATREAGTAVRERERAARRFAAAGAQRDAAEQAMAAVLRELVDTTGMLKTAAAIVGVSFEEAERLTDELGGDLRPGEGGQK</sequence>
<dbReference type="Proteomes" id="UP001081071">
    <property type="component" value="Unassembled WGS sequence"/>
</dbReference>
<feature type="region of interest" description="Disordered" evidence="1">
    <location>
        <begin position="1"/>
        <end position="28"/>
    </location>
</feature>
<gene>
    <name evidence="2" type="ORF">O4220_00240</name>
</gene>
<dbReference type="RefSeq" id="WP_269601565.1">
    <property type="nucleotide sequence ID" value="NZ_JAPWIJ010000001.1"/>
</dbReference>
<comment type="caution">
    <text evidence="2">The sequence shown here is derived from an EMBL/GenBank/DDBJ whole genome shotgun (WGS) entry which is preliminary data.</text>
</comment>
<evidence type="ECO:0000313" key="2">
    <source>
        <dbReference type="EMBL" id="MCZ4516924.1"/>
    </source>
</evidence>
<proteinExistence type="predicted"/>
<dbReference type="EMBL" id="JAPWIJ010000001">
    <property type="protein sequence ID" value="MCZ4516924.1"/>
    <property type="molecule type" value="Genomic_DNA"/>
</dbReference>
<name>A0ABT4M7J6_9NOCA</name>
<organism evidence="2 3">
    <name type="scientific">Rhodococcus ruber</name>
    <dbReference type="NCBI Taxonomy" id="1830"/>
    <lineage>
        <taxon>Bacteria</taxon>
        <taxon>Bacillati</taxon>
        <taxon>Actinomycetota</taxon>
        <taxon>Actinomycetes</taxon>
        <taxon>Mycobacteriales</taxon>
        <taxon>Nocardiaceae</taxon>
        <taxon>Rhodococcus</taxon>
    </lineage>
</organism>
<keyword evidence="3" id="KW-1185">Reference proteome</keyword>
<accession>A0ABT4M7J6</accession>
<evidence type="ECO:0000256" key="1">
    <source>
        <dbReference type="SAM" id="MobiDB-lite"/>
    </source>
</evidence>